<comment type="caution">
    <text evidence="2">The sequence shown here is derived from an EMBL/GenBank/DDBJ whole genome shotgun (WGS) entry which is preliminary data.</text>
</comment>
<protein>
    <submittedName>
        <fullName evidence="2">PPC domain-containing protein</fullName>
    </submittedName>
</protein>
<evidence type="ECO:0000259" key="1">
    <source>
        <dbReference type="Pfam" id="PF04151"/>
    </source>
</evidence>
<dbReference type="Gene3D" id="2.60.120.380">
    <property type="match status" value="1"/>
</dbReference>
<evidence type="ECO:0000313" key="3">
    <source>
        <dbReference type="Proteomes" id="UP000729733"/>
    </source>
</evidence>
<dbReference type="SUPFAM" id="SSF89260">
    <property type="entry name" value="Collagen-binding domain"/>
    <property type="match status" value="1"/>
</dbReference>
<reference evidence="2" key="1">
    <citation type="journal article" date="2021" name="Antonie Van Leeuwenhoek">
        <title>Draft genome and description of Waterburya agarophytonicola gen. nov. sp. nov. (Pleurocapsales, Cyanobacteria): a seaweed symbiont.</title>
        <authorList>
            <person name="Bonthond G."/>
            <person name="Shalygin S."/>
            <person name="Bayer T."/>
            <person name="Weinberger F."/>
        </authorList>
    </citation>
    <scope>NUCLEOTIDE SEQUENCE</scope>
    <source>
        <strain evidence="2">KI4</strain>
    </source>
</reference>
<dbReference type="RefSeq" id="WP_229639576.1">
    <property type="nucleotide sequence ID" value="NZ_JADWDC010000010.1"/>
</dbReference>
<dbReference type="EMBL" id="JADWDC010000010">
    <property type="protein sequence ID" value="MCC0176538.1"/>
    <property type="molecule type" value="Genomic_DNA"/>
</dbReference>
<evidence type="ECO:0000313" key="2">
    <source>
        <dbReference type="EMBL" id="MCC0176538.1"/>
    </source>
</evidence>
<feature type="domain" description="Peptidase C-terminal archaeal/bacterial" evidence="1">
    <location>
        <begin position="66"/>
        <end position="131"/>
    </location>
</feature>
<dbReference type="NCBIfam" id="NF038127">
    <property type="entry name" value="FDP_fam"/>
    <property type="match status" value="1"/>
</dbReference>
<accession>A0A964BN75</accession>
<sequence>MVTWSIFPWLNTLVVITAFSSLGLQTLPTQAQSKIYDPPSITSEETISDILTENDIPTGEGGFARDYHVQLDKGDQVAIDLTSDNFDSMVMLIAADGSKVAENDDGPDGTTNSLLFSRITEAGKYIVRVRAFGDTSGGKFTLKLTKLKPSANSKNQ</sequence>
<dbReference type="AlphaFoldDB" id="A0A964BN75"/>
<gene>
    <name evidence="2" type="ORF">I4641_06035</name>
</gene>
<dbReference type="InterPro" id="IPR007280">
    <property type="entry name" value="Peptidase_C_arc/bac"/>
</dbReference>
<dbReference type="Pfam" id="PF04151">
    <property type="entry name" value="PPC"/>
    <property type="match status" value="1"/>
</dbReference>
<proteinExistence type="predicted"/>
<dbReference type="Proteomes" id="UP000729733">
    <property type="component" value="Unassembled WGS sequence"/>
</dbReference>
<name>A0A964BN75_9CYAN</name>
<organism evidence="2 3">
    <name type="scientific">Waterburya agarophytonicola KI4</name>
    <dbReference type="NCBI Taxonomy" id="2874699"/>
    <lineage>
        <taxon>Bacteria</taxon>
        <taxon>Bacillati</taxon>
        <taxon>Cyanobacteriota</taxon>
        <taxon>Cyanophyceae</taxon>
        <taxon>Pleurocapsales</taxon>
        <taxon>Hyellaceae</taxon>
        <taxon>Waterburya</taxon>
        <taxon>Waterburya agarophytonicola</taxon>
    </lineage>
</organism>
<keyword evidence="3" id="KW-1185">Reference proteome</keyword>